<evidence type="ECO:0000256" key="3">
    <source>
        <dbReference type="ARBA" id="ARBA00022475"/>
    </source>
</evidence>
<keyword evidence="5 8" id="KW-1133">Transmembrane helix</keyword>
<comment type="subcellular location">
    <subcellularLocation>
        <location evidence="1">Cell membrane</location>
        <topology evidence="1">Single-pass membrane protein</topology>
    </subcellularLocation>
</comment>
<evidence type="ECO:0000256" key="2">
    <source>
        <dbReference type="ARBA" id="ARBA00010265"/>
    </source>
</evidence>
<comment type="similarity">
    <text evidence="2">Belongs to the TrbI/VirB10 family.</text>
</comment>
<dbReference type="Proteomes" id="UP001155500">
    <property type="component" value="Unassembled WGS sequence"/>
</dbReference>
<dbReference type="InterPro" id="IPR042217">
    <property type="entry name" value="T4SS_VirB10/TrbI"/>
</dbReference>
<dbReference type="NCBIfam" id="NF038091">
    <property type="entry name" value="T4SS_VirB10"/>
    <property type="match status" value="1"/>
</dbReference>
<protein>
    <submittedName>
        <fullName evidence="9">Conjugal transfer protein TraF</fullName>
    </submittedName>
</protein>
<evidence type="ECO:0000256" key="5">
    <source>
        <dbReference type="ARBA" id="ARBA00022989"/>
    </source>
</evidence>
<evidence type="ECO:0000313" key="10">
    <source>
        <dbReference type="Proteomes" id="UP001155500"/>
    </source>
</evidence>
<proteinExistence type="inferred from homology"/>
<gene>
    <name evidence="9" type="ORF">A6A20_12485</name>
</gene>
<dbReference type="CDD" id="cd16429">
    <property type="entry name" value="VirB10"/>
    <property type="match status" value="1"/>
</dbReference>
<dbReference type="Pfam" id="PF03743">
    <property type="entry name" value="TrbI"/>
    <property type="match status" value="1"/>
</dbReference>
<dbReference type="InterPro" id="IPR005498">
    <property type="entry name" value="T4SS_VirB10/TraB/TrbI"/>
</dbReference>
<evidence type="ECO:0000256" key="4">
    <source>
        <dbReference type="ARBA" id="ARBA00022692"/>
    </source>
</evidence>
<keyword evidence="10" id="KW-1185">Reference proteome</keyword>
<dbReference type="Gene3D" id="2.40.128.260">
    <property type="entry name" value="Type IV secretion system, VirB10/TraB/TrbI"/>
    <property type="match status" value="2"/>
</dbReference>
<evidence type="ECO:0000256" key="7">
    <source>
        <dbReference type="SAM" id="Coils"/>
    </source>
</evidence>
<evidence type="ECO:0000313" key="9">
    <source>
        <dbReference type="EMBL" id="MDG6896413.1"/>
    </source>
</evidence>
<sequence>MNNQEKGKIVSVDDITTDRNNIETGIKRKGNKFVKSLFAIIAALIAFGGIALTLFNFDKQQKETIEIKQDEALKNKGYDKNSLASQMEAIKKQQIEEERLRKEAEERERLLREQEERDRLAREKENDKIYQITTGQTINNNHYQEQPTYSPAQRRLDGDTMISVSSGRENNRINNGDDSEMNEMLAGGVYPKGSAKLINNRNLLLIHGTQIPCALQTRLITDQPSILICQVTKDIFSADGSTLLIERGSRVFGEQKKAIITGQNQAFVSWSEIDTPHGIRVRIDSLGTDSLGASGLNVWVDEKWGKRFGGAILLSFIQDAISTASAAAQRNSTGTVVYDRTEANTGRMAEIALQNSINIQPTGYANQGQLFNILVARDIDFSNIYSVK</sequence>
<keyword evidence="6 8" id="KW-0472">Membrane</keyword>
<feature type="coiled-coil region" evidence="7">
    <location>
        <begin position="83"/>
        <end position="123"/>
    </location>
</feature>
<dbReference type="EMBL" id="LWID01000002">
    <property type="protein sequence ID" value="MDG6896413.1"/>
    <property type="molecule type" value="Genomic_DNA"/>
</dbReference>
<name>A0A9X4SMR2_9PAST</name>
<dbReference type="AlphaFoldDB" id="A0A9X4SMR2"/>
<accession>A0A9X4SMR2</accession>
<reference evidence="9" key="1">
    <citation type="submission" date="2016-03" db="EMBL/GenBank/DDBJ databases">
        <title>Co-evolution between Pasteurellaceae and their hosts.</title>
        <authorList>
            <person name="Hansen M.J."/>
            <person name="Bojesen A.M."/>
            <person name="Planet P."/>
        </authorList>
    </citation>
    <scope>NUCLEOTIDE SEQUENCE</scope>
    <source>
        <strain evidence="9">146/S8/89</strain>
    </source>
</reference>
<feature type="transmembrane region" description="Helical" evidence="8">
    <location>
        <begin position="37"/>
        <end position="57"/>
    </location>
</feature>
<keyword evidence="7" id="KW-0175">Coiled coil</keyword>
<evidence type="ECO:0000256" key="8">
    <source>
        <dbReference type="SAM" id="Phobius"/>
    </source>
</evidence>
<keyword evidence="4 8" id="KW-0812">Transmembrane</keyword>
<comment type="caution">
    <text evidence="9">The sequence shown here is derived from an EMBL/GenBank/DDBJ whole genome shotgun (WGS) entry which is preliminary data.</text>
</comment>
<organism evidence="9 10">
    <name type="scientific">Volucribacter amazonae</name>
    <dbReference type="NCBI Taxonomy" id="256731"/>
    <lineage>
        <taxon>Bacteria</taxon>
        <taxon>Pseudomonadati</taxon>
        <taxon>Pseudomonadota</taxon>
        <taxon>Gammaproteobacteria</taxon>
        <taxon>Pasteurellales</taxon>
        <taxon>Pasteurellaceae</taxon>
        <taxon>Volucribacter</taxon>
    </lineage>
</organism>
<keyword evidence="3" id="KW-1003">Cell membrane</keyword>
<evidence type="ECO:0000256" key="1">
    <source>
        <dbReference type="ARBA" id="ARBA00004162"/>
    </source>
</evidence>
<evidence type="ECO:0000256" key="6">
    <source>
        <dbReference type="ARBA" id="ARBA00023136"/>
    </source>
</evidence>
<dbReference type="GO" id="GO:0005886">
    <property type="term" value="C:plasma membrane"/>
    <property type="evidence" value="ECO:0007669"/>
    <property type="project" value="UniProtKB-SubCell"/>
</dbReference>
<dbReference type="RefSeq" id="WP_279573854.1">
    <property type="nucleotide sequence ID" value="NZ_LWID01000002.1"/>
</dbReference>
<dbReference type="InterPro" id="IPR047695">
    <property type="entry name" value="T4SS_VirB10/PtlG"/>
</dbReference>